<proteinExistence type="predicted"/>
<evidence type="ECO:0000313" key="2">
    <source>
        <dbReference type="EMBL" id="OAQ64471.1"/>
    </source>
</evidence>
<comment type="caution">
    <text evidence="2">The sequence shown here is derived from an EMBL/GenBank/DDBJ whole genome shotgun (WGS) entry which is preliminary data.</text>
</comment>
<dbReference type="GeneID" id="28857962"/>
<reference evidence="2 3" key="1">
    <citation type="journal article" date="2016" name="PLoS Pathog.">
        <title>Biosynthesis of antibiotic leucinostatins in bio-control fungus Purpureocillium lilacinum and their inhibition on phytophthora revealed by genome mining.</title>
        <authorList>
            <person name="Wang G."/>
            <person name="Liu Z."/>
            <person name="Lin R."/>
            <person name="Li E."/>
            <person name="Mao Z."/>
            <person name="Ling J."/>
            <person name="Yang Y."/>
            <person name="Yin W.B."/>
            <person name="Xie B."/>
        </authorList>
    </citation>
    <scope>NUCLEOTIDE SEQUENCE [LARGE SCALE GENOMIC DNA]</scope>
    <source>
        <strain evidence="2">170</strain>
    </source>
</reference>
<dbReference type="OrthoDB" id="3437161at2759"/>
<feature type="compositionally biased region" description="Basic and acidic residues" evidence="1">
    <location>
        <begin position="605"/>
        <end position="617"/>
    </location>
</feature>
<accession>A0A179FGT8</accession>
<feature type="compositionally biased region" description="Polar residues" evidence="1">
    <location>
        <begin position="216"/>
        <end position="227"/>
    </location>
</feature>
<feature type="region of interest" description="Disordered" evidence="1">
    <location>
        <begin position="170"/>
        <end position="227"/>
    </location>
</feature>
<name>A0A179FGT8_METCM</name>
<evidence type="ECO:0000256" key="1">
    <source>
        <dbReference type="SAM" id="MobiDB-lite"/>
    </source>
</evidence>
<keyword evidence="3" id="KW-1185">Reference proteome</keyword>
<protein>
    <submittedName>
        <fullName evidence="2">Uncharacterized protein</fullName>
    </submittedName>
</protein>
<sequence length="617" mass="69935">MDPVSATAAAASAVPQIINTIQRVKKLYDAFCNEYTSSAALLKVLIDDIKQFQLFIVQHKTEIEERGLQYQRFESVIDTLEQCIKFQNDYRVLLDNRRKRSFTGAFKTIRFTWEEDEIKRLRERIREHRSDMVLSSVHIIMVENRQRDHRLRIPESSPISIPRKLEYSVESCPSPPSSMEELGSPVFKPDQPLRICPPLPEEDISNNRPPMPTTPPARQTTVENPSSIVTSPTLLPLEGPASAPPSLRGQFTLPGLILPQPALSYVVAEVFFGTKKVSLRRKPAGQDSEVGRELIIRDQDNNLRFRHRIRRPSGEACYPYTWHSKWKSRHMDLEISFTGTAPDAHSISFKGAPATIAMPTYLFTESQDFRDFQSEVRGKKLEDTFEVRLISSANAAKNGEATDQHLKIWRDNLSQECSISFYASAAPKPRHLEFPLNAFDQVLRTDGRLDLRLNFLAGMEPKRARTFSRPLSRPSTDRSISTATVSNVFTRHNTGIASSESSVTTMNSRMSVTSILSDGSQAQGRLDTRPSLESQVKKMKYLDIEFSNEGEAARFKKVFEALYGEEISRPQDFFHNWRMNSSHQRAGSVTSVSPSATPFSISPDLRPRSSVPREEGR</sequence>
<organism evidence="2 3">
    <name type="scientific">Pochonia chlamydosporia 170</name>
    <dbReference type="NCBI Taxonomy" id="1380566"/>
    <lineage>
        <taxon>Eukaryota</taxon>
        <taxon>Fungi</taxon>
        <taxon>Dikarya</taxon>
        <taxon>Ascomycota</taxon>
        <taxon>Pezizomycotina</taxon>
        <taxon>Sordariomycetes</taxon>
        <taxon>Hypocreomycetidae</taxon>
        <taxon>Hypocreales</taxon>
        <taxon>Clavicipitaceae</taxon>
        <taxon>Pochonia</taxon>
    </lineage>
</organism>
<feature type="region of interest" description="Disordered" evidence="1">
    <location>
        <begin position="585"/>
        <end position="617"/>
    </location>
</feature>
<evidence type="ECO:0000313" key="3">
    <source>
        <dbReference type="Proteomes" id="UP000078397"/>
    </source>
</evidence>
<dbReference type="Proteomes" id="UP000078397">
    <property type="component" value="Unassembled WGS sequence"/>
</dbReference>
<dbReference type="EMBL" id="LSBJ02000005">
    <property type="protein sequence ID" value="OAQ64471.1"/>
    <property type="molecule type" value="Genomic_DNA"/>
</dbReference>
<dbReference type="RefSeq" id="XP_018141785.1">
    <property type="nucleotide sequence ID" value="XM_018293968.1"/>
</dbReference>
<feature type="compositionally biased region" description="Low complexity" evidence="1">
    <location>
        <begin position="170"/>
        <end position="181"/>
    </location>
</feature>
<dbReference type="AlphaFoldDB" id="A0A179FGT8"/>
<feature type="compositionally biased region" description="Polar residues" evidence="1">
    <location>
        <begin position="585"/>
        <end position="600"/>
    </location>
</feature>
<dbReference type="KEGG" id="pchm:VFPPC_16215"/>
<gene>
    <name evidence="2" type="ORF">VFPPC_16215</name>
</gene>